<protein>
    <recommendedName>
        <fullName evidence="1">DUF4055 domain-containing protein</fullName>
    </recommendedName>
</protein>
<organism evidence="2 3">
    <name type="scientific">Alteripontixanthobacter maritimus</name>
    <dbReference type="NCBI Taxonomy" id="2161824"/>
    <lineage>
        <taxon>Bacteria</taxon>
        <taxon>Pseudomonadati</taxon>
        <taxon>Pseudomonadota</taxon>
        <taxon>Alphaproteobacteria</taxon>
        <taxon>Sphingomonadales</taxon>
        <taxon>Erythrobacteraceae</taxon>
        <taxon>Alteripontixanthobacter</taxon>
    </lineage>
</organism>
<gene>
    <name evidence="2" type="ORF">HME9302_00970</name>
</gene>
<evidence type="ECO:0000313" key="3">
    <source>
        <dbReference type="Proteomes" id="UP000253727"/>
    </source>
</evidence>
<dbReference type="OrthoDB" id="975664at2"/>
<accession>A0A369Q8A9</accession>
<dbReference type="Pfam" id="PF13264">
    <property type="entry name" value="DUF4055"/>
    <property type="match status" value="1"/>
</dbReference>
<dbReference type="InterPro" id="IPR025129">
    <property type="entry name" value="DUF4055"/>
</dbReference>
<name>A0A369Q8A9_9SPHN</name>
<dbReference type="RefSeq" id="WP_115366076.1">
    <property type="nucleotide sequence ID" value="NZ_QBKA01000002.1"/>
</dbReference>
<dbReference type="Proteomes" id="UP000253727">
    <property type="component" value="Unassembled WGS sequence"/>
</dbReference>
<feature type="domain" description="DUF4055" evidence="1">
    <location>
        <begin position="231"/>
        <end position="366"/>
    </location>
</feature>
<evidence type="ECO:0000259" key="1">
    <source>
        <dbReference type="Pfam" id="PF13264"/>
    </source>
</evidence>
<keyword evidence="3" id="KW-1185">Reference proteome</keyword>
<sequence length="443" mass="48161">MSVKTLHPSLTLETLAEWQLVRDAMGGEESVKKAAEAYLPMPGGFKAQSDGGRGMYAAYRNRAQFPELLKPSVGAMIGIIHGQEIPIDMPEAMNYLWEDADGMGLPLEAFHKRITRELLTIGAYAVLTDMPEEGGQPWLAGYRRDAVINWDEDWFVLDETGLVRDGFTWENVEKHRVLKLDEGAYSVLVYDADNKEGREVSVRGLGGKPLPRVPFCIGNSMDISAKLETPPLIGVANAAKAIYQLSADYRHQLYMSGQETLVAINGDAPEAVGAGVVHEMQGGEGQTPDLKYVSPTCSGIEAHKKAMEDNREAAVMAGARLFEKTAAGAESGEAKRLRYASETATLVSIAQASCQLLERALRNAAMIMGLNEAEVVVNAPTDLMDRTMSPQDFAALFGVYAEGGMSWETLHENGLRGGIYSTERTAEQEAELLDGPMGQENVA</sequence>
<dbReference type="EMBL" id="QBKA01000002">
    <property type="protein sequence ID" value="RDC59775.1"/>
    <property type="molecule type" value="Genomic_DNA"/>
</dbReference>
<reference evidence="2 3" key="1">
    <citation type="submission" date="2018-04" db="EMBL/GenBank/DDBJ databases">
        <title>Altererythrobacter sp. HME9302 genome sequencing and assembly.</title>
        <authorList>
            <person name="Kang H."/>
            <person name="Kim H."/>
            <person name="Joh K."/>
        </authorList>
    </citation>
    <scope>NUCLEOTIDE SEQUENCE [LARGE SCALE GENOMIC DNA]</scope>
    <source>
        <strain evidence="2 3">HME9302</strain>
    </source>
</reference>
<evidence type="ECO:0000313" key="2">
    <source>
        <dbReference type="EMBL" id="RDC59775.1"/>
    </source>
</evidence>
<comment type="caution">
    <text evidence="2">The sequence shown here is derived from an EMBL/GenBank/DDBJ whole genome shotgun (WGS) entry which is preliminary data.</text>
</comment>
<proteinExistence type="predicted"/>
<dbReference type="AlphaFoldDB" id="A0A369Q8A9"/>